<keyword evidence="16" id="KW-1185">Reference proteome</keyword>
<keyword evidence="6 13" id="KW-0479">Metal-binding</keyword>
<dbReference type="InterPro" id="IPR043502">
    <property type="entry name" value="DNA/RNA_pol_sf"/>
</dbReference>
<dbReference type="GO" id="GO:0003887">
    <property type="term" value="F:DNA-directed DNA polymerase activity"/>
    <property type="evidence" value="ECO:0007669"/>
    <property type="project" value="UniProtKB-UniRule"/>
</dbReference>
<keyword evidence="4 13" id="KW-0548">Nucleotidyltransferase</keyword>
<comment type="function">
    <text evidence="11 13">Poorly processive, error-prone DNA polymerase involved in untargeted mutagenesis. Copies undamaged DNA at stalled replication forks, which arise in vivo from mismatched or misaligned primer ends. These misaligned primers can be extended by PolIV. Exhibits no 3'-5' exonuclease (proofreading) activity. May be involved in translesional synthesis, in conjunction with the beta clamp from PolIII.</text>
</comment>
<dbReference type="NCBIfam" id="NF002882">
    <property type="entry name" value="PRK03348.1"/>
    <property type="match status" value="1"/>
</dbReference>
<feature type="binding site" evidence="13">
    <location>
        <position position="122"/>
    </location>
    <ligand>
        <name>Mg(2+)</name>
        <dbReference type="ChEBI" id="CHEBI:18420"/>
    </ligand>
</feature>
<keyword evidence="7 13" id="KW-0227">DNA damage</keyword>
<comment type="subunit">
    <text evidence="13">Monomer.</text>
</comment>
<evidence type="ECO:0000259" key="14">
    <source>
        <dbReference type="PROSITE" id="PS50173"/>
    </source>
</evidence>
<evidence type="ECO:0000256" key="2">
    <source>
        <dbReference type="ARBA" id="ARBA00022457"/>
    </source>
</evidence>
<keyword evidence="2 13" id="KW-0515">Mutator protein</keyword>
<dbReference type="Proteomes" id="UP000586042">
    <property type="component" value="Unassembled WGS sequence"/>
</dbReference>
<evidence type="ECO:0000256" key="6">
    <source>
        <dbReference type="ARBA" id="ARBA00022723"/>
    </source>
</evidence>
<evidence type="ECO:0000256" key="10">
    <source>
        <dbReference type="ARBA" id="ARBA00023204"/>
    </source>
</evidence>
<dbReference type="Gene3D" id="3.30.1490.100">
    <property type="entry name" value="DNA polymerase, Y-family, little finger domain"/>
    <property type="match status" value="1"/>
</dbReference>
<dbReference type="InterPro" id="IPR036775">
    <property type="entry name" value="DNA_pol_Y-fam_lit_finger_sf"/>
</dbReference>
<dbReference type="InterPro" id="IPR024728">
    <property type="entry name" value="PolY_HhH_motif"/>
</dbReference>
<dbReference type="SUPFAM" id="SSF100879">
    <property type="entry name" value="Lesion bypass DNA polymerase (Y-family), little finger domain"/>
    <property type="match status" value="1"/>
</dbReference>
<dbReference type="Gene3D" id="3.40.1170.60">
    <property type="match status" value="1"/>
</dbReference>
<keyword evidence="13" id="KW-0963">Cytoplasm</keyword>
<evidence type="ECO:0000256" key="13">
    <source>
        <dbReference type="HAMAP-Rule" id="MF_01113"/>
    </source>
</evidence>
<dbReference type="Pfam" id="PF11799">
    <property type="entry name" value="IMS_C"/>
    <property type="match status" value="1"/>
</dbReference>
<evidence type="ECO:0000313" key="15">
    <source>
        <dbReference type="EMBL" id="NUW31248.1"/>
    </source>
</evidence>
<keyword evidence="9 13" id="KW-0239">DNA-directed DNA polymerase</keyword>
<dbReference type="AlphaFoldDB" id="A0A7Y6M151"/>
<dbReference type="Pfam" id="PF00817">
    <property type="entry name" value="IMS"/>
    <property type="match status" value="1"/>
</dbReference>
<dbReference type="GO" id="GO:0000287">
    <property type="term" value="F:magnesium ion binding"/>
    <property type="evidence" value="ECO:0007669"/>
    <property type="project" value="UniProtKB-UniRule"/>
</dbReference>
<dbReference type="PANTHER" id="PTHR11076">
    <property type="entry name" value="DNA REPAIR POLYMERASE UMUC / TRANSFERASE FAMILY MEMBER"/>
    <property type="match status" value="1"/>
</dbReference>
<evidence type="ECO:0000256" key="12">
    <source>
        <dbReference type="ARBA" id="ARBA00049244"/>
    </source>
</evidence>
<evidence type="ECO:0000256" key="11">
    <source>
        <dbReference type="ARBA" id="ARBA00025589"/>
    </source>
</evidence>
<evidence type="ECO:0000256" key="1">
    <source>
        <dbReference type="ARBA" id="ARBA00010945"/>
    </source>
</evidence>
<dbReference type="CDD" id="cd03586">
    <property type="entry name" value="PolY_Pol_IV_kappa"/>
    <property type="match status" value="1"/>
</dbReference>
<comment type="similarity">
    <text evidence="1 13">Belongs to the DNA polymerase type-Y family.</text>
</comment>
<dbReference type="InterPro" id="IPR022880">
    <property type="entry name" value="DNApol_IV"/>
</dbReference>
<sequence>MSRKQITGIGPAPRTGVDDSGCPILHVDMDAFFASVELLERPELCGRPVIVGSPAGRGVVLSATYEARAYGVHSAMPMSRARRVCPQAVIIPPSHGKYSEVSRGVMEIFHAITPLVEPIASDEAFLDVGGAGRRLGPPAAIAAMIRAQVRERYGITCSVGVASSKFVAKLASKQCKPDGLLVVPEGEVEAFLHPLPVSALWGVGERTEQALVRLGIRTVGDLARVPPATLRRELGQAVGGHLAELAWGRDERPVTAHAPDKSIGNEETFAADVDDPEVIRRELLRLSERVAARMRAGGHVGRTVSVKLRRADFTTITRSRTLKEPTDVAQEIYATACELFEAAGLERVRLRLVGVRMENLRPADSTARQLSLGERETGWREAERAMDKAIRRFGPDAVLPASLVRGRLDEMEA</sequence>
<dbReference type="Gene3D" id="3.30.70.270">
    <property type="match status" value="1"/>
</dbReference>
<dbReference type="PANTHER" id="PTHR11076:SF33">
    <property type="entry name" value="DNA POLYMERASE KAPPA"/>
    <property type="match status" value="1"/>
</dbReference>
<dbReference type="GO" id="GO:0006261">
    <property type="term" value="P:DNA-templated DNA replication"/>
    <property type="evidence" value="ECO:0007669"/>
    <property type="project" value="UniProtKB-UniRule"/>
</dbReference>
<dbReference type="InterPro" id="IPR050116">
    <property type="entry name" value="DNA_polymerase-Y"/>
</dbReference>
<dbReference type="InterPro" id="IPR043128">
    <property type="entry name" value="Rev_trsase/Diguanyl_cyclase"/>
</dbReference>
<comment type="caution">
    <text evidence="15">The sequence shown here is derived from an EMBL/GenBank/DDBJ whole genome shotgun (WGS) entry which is preliminary data.</text>
</comment>
<feature type="domain" description="UmuC" evidence="14">
    <location>
        <begin position="24"/>
        <end position="204"/>
    </location>
</feature>
<accession>A0A7Y6M151</accession>
<dbReference type="GO" id="GO:0006281">
    <property type="term" value="P:DNA repair"/>
    <property type="evidence" value="ECO:0007669"/>
    <property type="project" value="UniProtKB-UniRule"/>
</dbReference>
<proteinExistence type="inferred from homology"/>
<evidence type="ECO:0000256" key="9">
    <source>
        <dbReference type="ARBA" id="ARBA00022932"/>
    </source>
</evidence>
<keyword evidence="5 13" id="KW-0235">DNA replication</keyword>
<keyword evidence="3 13" id="KW-0808">Transferase</keyword>
<keyword evidence="10 13" id="KW-0234">DNA repair</keyword>
<feature type="active site" evidence="13">
    <location>
        <position position="123"/>
    </location>
</feature>
<dbReference type="EC" id="2.7.7.7" evidence="13"/>
<dbReference type="Gene3D" id="1.10.150.20">
    <property type="entry name" value="5' to 3' exonuclease, C-terminal subdomain"/>
    <property type="match status" value="1"/>
</dbReference>
<dbReference type="FunFam" id="3.30.1490.100:FF:000004">
    <property type="entry name" value="DNA polymerase IV"/>
    <property type="match status" value="1"/>
</dbReference>
<dbReference type="GO" id="GO:0005829">
    <property type="term" value="C:cytosol"/>
    <property type="evidence" value="ECO:0007669"/>
    <property type="project" value="TreeGrafter"/>
</dbReference>
<reference evidence="15 16" key="1">
    <citation type="submission" date="2020-06" db="EMBL/GenBank/DDBJ databases">
        <title>Nonomuraea sp. SMC257, a novel actinomycete isolated from soil.</title>
        <authorList>
            <person name="Chanama M."/>
        </authorList>
    </citation>
    <scope>NUCLEOTIDE SEQUENCE [LARGE SCALE GENOMIC DNA]</scope>
    <source>
        <strain evidence="15 16">SMC257</strain>
    </source>
</reference>
<dbReference type="GO" id="GO:0042276">
    <property type="term" value="P:error-prone translesion synthesis"/>
    <property type="evidence" value="ECO:0007669"/>
    <property type="project" value="TreeGrafter"/>
</dbReference>
<name>A0A7Y6M151_9ACTN</name>
<organism evidence="15 16">
    <name type="scientific">Nonomuraea montanisoli</name>
    <dbReference type="NCBI Taxonomy" id="2741721"/>
    <lineage>
        <taxon>Bacteria</taxon>
        <taxon>Bacillati</taxon>
        <taxon>Actinomycetota</taxon>
        <taxon>Actinomycetes</taxon>
        <taxon>Streptosporangiales</taxon>
        <taxon>Streptosporangiaceae</taxon>
        <taxon>Nonomuraea</taxon>
    </lineage>
</organism>
<dbReference type="GO" id="GO:0003684">
    <property type="term" value="F:damaged DNA binding"/>
    <property type="evidence" value="ECO:0007669"/>
    <property type="project" value="InterPro"/>
</dbReference>
<dbReference type="EMBL" id="JABWGN010000003">
    <property type="protein sequence ID" value="NUW31248.1"/>
    <property type="molecule type" value="Genomic_DNA"/>
</dbReference>
<evidence type="ECO:0000256" key="7">
    <source>
        <dbReference type="ARBA" id="ARBA00022763"/>
    </source>
</evidence>
<dbReference type="GO" id="GO:0009432">
    <property type="term" value="P:SOS response"/>
    <property type="evidence" value="ECO:0007669"/>
    <property type="project" value="TreeGrafter"/>
</dbReference>
<dbReference type="NCBIfam" id="NF002677">
    <property type="entry name" value="PRK02406.1"/>
    <property type="match status" value="1"/>
</dbReference>
<feature type="site" description="Substrate discrimination" evidence="13">
    <location>
        <position position="33"/>
    </location>
</feature>
<dbReference type="PROSITE" id="PS50173">
    <property type="entry name" value="UMUC"/>
    <property type="match status" value="1"/>
</dbReference>
<evidence type="ECO:0000256" key="8">
    <source>
        <dbReference type="ARBA" id="ARBA00022842"/>
    </source>
</evidence>
<dbReference type="SUPFAM" id="SSF56672">
    <property type="entry name" value="DNA/RNA polymerases"/>
    <property type="match status" value="1"/>
</dbReference>
<evidence type="ECO:0000256" key="3">
    <source>
        <dbReference type="ARBA" id="ARBA00022679"/>
    </source>
</evidence>
<evidence type="ECO:0000313" key="16">
    <source>
        <dbReference type="Proteomes" id="UP000586042"/>
    </source>
</evidence>
<dbReference type="InterPro" id="IPR001126">
    <property type="entry name" value="UmuC"/>
</dbReference>
<dbReference type="HAMAP" id="MF_01113">
    <property type="entry name" value="DNApol_IV"/>
    <property type="match status" value="1"/>
</dbReference>
<comment type="cofactor">
    <cofactor evidence="13">
        <name>Mg(2+)</name>
        <dbReference type="ChEBI" id="CHEBI:18420"/>
    </cofactor>
    <text evidence="13">Binds 2 magnesium ions per subunit.</text>
</comment>
<evidence type="ECO:0000256" key="4">
    <source>
        <dbReference type="ARBA" id="ARBA00022695"/>
    </source>
</evidence>
<keyword evidence="13" id="KW-0238">DNA-binding</keyword>
<dbReference type="NCBIfam" id="NF003015">
    <property type="entry name" value="PRK03858.1"/>
    <property type="match status" value="1"/>
</dbReference>
<dbReference type="Pfam" id="PF11798">
    <property type="entry name" value="IMS_HHH"/>
    <property type="match status" value="1"/>
</dbReference>
<dbReference type="RefSeq" id="WP_175588727.1">
    <property type="nucleotide sequence ID" value="NZ_JABWGN010000003.1"/>
</dbReference>
<feature type="binding site" evidence="13">
    <location>
        <position position="28"/>
    </location>
    <ligand>
        <name>Mg(2+)</name>
        <dbReference type="ChEBI" id="CHEBI:18420"/>
    </ligand>
</feature>
<comment type="subcellular location">
    <subcellularLocation>
        <location evidence="13">Cytoplasm</location>
    </subcellularLocation>
</comment>
<gene>
    <name evidence="13" type="primary">dinB</name>
    <name evidence="15" type="ORF">HTZ77_07410</name>
</gene>
<comment type="catalytic activity">
    <reaction evidence="12 13">
        <text>DNA(n) + a 2'-deoxyribonucleoside 5'-triphosphate = DNA(n+1) + diphosphate</text>
        <dbReference type="Rhea" id="RHEA:22508"/>
        <dbReference type="Rhea" id="RHEA-COMP:17339"/>
        <dbReference type="Rhea" id="RHEA-COMP:17340"/>
        <dbReference type="ChEBI" id="CHEBI:33019"/>
        <dbReference type="ChEBI" id="CHEBI:61560"/>
        <dbReference type="ChEBI" id="CHEBI:173112"/>
        <dbReference type="EC" id="2.7.7.7"/>
    </reaction>
</comment>
<keyword evidence="8 13" id="KW-0460">Magnesium</keyword>
<protein>
    <recommendedName>
        <fullName evidence="13">DNA polymerase IV</fullName>
        <shortName evidence="13">Pol IV</shortName>
        <ecNumber evidence="13">2.7.7.7</ecNumber>
    </recommendedName>
</protein>
<evidence type="ECO:0000256" key="5">
    <source>
        <dbReference type="ARBA" id="ARBA00022705"/>
    </source>
</evidence>
<dbReference type="InterPro" id="IPR017961">
    <property type="entry name" value="DNA_pol_Y-fam_little_finger"/>
</dbReference>